<dbReference type="Pfam" id="PF00072">
    <property type="entry name" value="Response_reg"/>
    <property type="match status" value="1"/>
</dbReference>
<dbReference type="InterPro" id="IPR020449">
    <property type="entry name" value="Tscrpt_reg_AraC-type_HTH"/>
</dbReference>
<keyword evidence="7" id="KW-0804">Transcription</keyword>
<dbReference type="SUPFAM" id="SSF46689">
    <property type="entry name" value="Homeodomain-like"/>
    <property type="match status" value="2"/>
</dbReference>
<dbReference type="EMBL" id="CP002869">
    <property type="protein sequence ID" value="AEI43398.1"/>
    <property type="molecule type" value="Genomic_DNA"/>
</dbReference>
<dbReference type="KEGG" id="pms:KNP414_04872"/>
<dbReference type="PRINTS" id="PR00032">
    <property type="entry name" value="HTHARAC"/>
</dbReference>
<gene>
    <name evidence="11" type="primary">yesN18</name>
    <name evidence="11" type="ordered locus">KNP414_04872</name>
</gene>
<evidence type="ECO:0000259" key="10">
    <source>
        <dbReference type="PROSITE" id="PS50110"/>
    </source>
</evidence>
<keyword evidence="5" id="KW-0805">Transcription regulation</keyword>
<dbReference type="InterPro" id="IPR011006">
    <property type="entry name" value="CheY-like_superfamily"/>
</dbReference>
<comment type="subcellular location">
    <subcellularLocation>
        <location evidence="1">Cytoplasm</location>
    </subcellularLocation>
</comment>
<dbReference type="SMART" id="SM00448">
    <property type="entry name" value="REC"/>
    <property type="match status" value="1"/>
</dbReference>
<name>F8FJR7_PAEMK</name>
<evidence type="ECO:0000256" key="7">
    <source>
        <dbReference type="ARBA" id="ARBA00023163"/>
    </source>
</evidence>
<dbReference type="HOGENOM" id="CLU_000445_5_0_9"/>
<evidence type="ECO:0000313" key="11">
    <source>
        <dbReference type="EMBL" id="AEI43398.1"/>
    </source>
</evidence>
<proteinExistence type="predicted"/>
<evidence type="ECO:0000256" key="5">
    <source>
        <dbReference type="ARBA" id="ARBA00023015"/>
    </source>
</evidence>
<evidence type="ECO:0000313" key="12">
    <source>
        <dbReference type="Proteomes" id="UP000006620"/>
    </source>
</evidence>
<dbReference type="InterPro" id="IPR018060">
    <property type="entry name" value="HTH_AraC"/>
</dbReference>
<keyword evidence="4" id="KW-0902">Two-component regulatory system</keyword>
<dbReference type="InterPro" id="IPR009057">
    <property type="entry name" value="Homeodomain-like_sf"/>
</dbReference>
<dbReference type="PROSITE" id="PS01124">
    <property type="entry name" value="HTH_ARAC_FAMILY_2"/>
    <property type="match status" value="1"/>
</dbReference>
<dbReference type="InterPro" id="IPR001789">
    <property type="entry name" value="Sig_transdc_resp-reg_receiver"/>
</dbReference>
<dbReference type="SMART" id="SM00342">
    <property type="entry name" value="HTH_ARAC"/>
    <property type="match status" value="1"/>
</dbReference>
<keyword evidence="2" id="KW-0963">Cytoplasm</keyword>
<organism evidence="11 12">
    <name type="scientific">Paenibacillus mucilaginosus (strain KNP414)</name>
    <dbReference type="NCBI Taxonomy" id="1036673"/>
    <lineage>
        <taxon>Bacteria</taxon>
        <taxon>Bacillati</taxon>
        <taxon>Bacillota</taxon>
        <taxon>Bacilli</taxon>
        <taxon>Bacillales</taxon>
        <taxon>Paenibacillaceae</taxon>
        <taxon>Paenibacillus</taxon>
    </lineage>
</organism>
<feature type="modified residue" description="4-aspartylphosphate" evidence="8">
    <location>
        <position position="54"/>
    </location>
</feature>
<keyword evidence="3 8" id="KW-0597">Phosphoprotein</keyword>
<protein>
    <submittedName>
        <fullName evidence="11">YesN18</fullName>
    </submittedName>
</protein>
<dbReference type="PROSITE" id="PS50110">
    <property type="entry name" value="RESPONSE_REGULATORY"/>
    <property type="match status" value="1"/>
</dbReference>
<dbReference type="Gene3D" id="3.40.50.2300">
    <property type="match status" value="1"/>
</dbReference>
<dbReference type="InterPro" id="IPR051552">
    <property type="entry name" value="HptR"/>
</dbReference>
<keyword evidence="6" id="KW-0238">DNA-binding</keyword>
<dbReference type="AlphaFoldDB" id="F8FJR7"/>
<evidence type="ECO:0000256" key="4">
    <source>
        <dbReference type="ARBA" id="ARBA00023012"/>
    </source>
</evidence>
<reference evidence="11 12" key="2">
    <citation type="journal article" date="2013" name="Genome Announc.">
        <title>Genome Sequence of Growth-Improving Paenibacillus mucilaginosus Strain KNP414.</title>
        <authorList>
            <person name="Lu J.J."/>
            <person name="Wang J.F."/>
            <person name="Hu X.F."/>
        </authorList>
    </citation>
    <scope>NUCLEOTIDE SEQUENCE [LARGE SCALE GENOMIC DNA]</scope>
    <source>
        <strain evidence="11 12">KNP414</strain>
    </source>
</reference>
<dbReference type="GO" id="GO:0003700">
    <property type="term" value="F:DNA-binding transcription factor activity"/>
    <property type="evidence" value="ECO:0007669"/>
    <property type="project" value="InterPro"/>
</dbReference>
<dbReference type="Proteomes" id="UP000006620">
    <property type="component" value="Chromosome"/>
</dbReference>
<dbReference type="Gene3D" id="1.10.10.60">
    <property type="entry name" value="Homeodomain-like"/>
    <property type="match status" value="2"/>
</dbReference>
<evidence type="ECO:0000259" key="9">
    <source>
        <dbReference type="PROSITE" id="PS01124"/>
    </source>
</evidence>
<dbReference type="PANTHER" id="PTHR42713">
    <property type="entry name" value="HISTIDINE KINASE-RELATED"/>
    <property type="match status" value="1"/>
</dbReference>
<feature type="domain" description="Response regulatory" evidence="10">
    <location>
        <begin position="2"/>
        <end position="119"/>
    </location>
</feature>
<evidence type="ECO:0000256" key="1">
    <source>
        <dbReference type="ARBA" id="ARBA00004496"/>
    </source>
</evidence>
<dbReference type="GO" id="GO:0000160">
    <property type="term" value="P:phosphorelay signal transduction system"/>
    <property type="evidence" value="ECO:0007669"/>
    <property type="project" value="UniProtKB-KW"/>
</dbReference>
<evidence type="ECO:0000256" key="2">
    <source>
        <dbReference type="ARBA" id="ARBA00022490"/>
    </source>
</evidence>
<dbReference type="Pfam" id="PF12833">
    <property type="entry name" value="HTH_18"/>
    <property type="match status" value="1"/>
</dbReference>
<feature type="domain" description="HTH araC/xylS-type" evidence="9">
    <location>
        <begin position="418"/>
        <end position="516"/>
    </location>
</feature>
<dbReference type="PANTHER" id="PTHR42713:SF3">
    <property type="entry name" value="TRANSCRIPTIONAL REGULATORY PROTEIN HPTR"/>
    <property type="match status" value="1"/>
</dbReference>
<evidence type="ECO:0000256" key="8">
    <source>
        <dbReference type="PROSITE-ProRule" id="PRU00169"/>
    </source>
</evidence>
<evidence type="ECO:0000256" key="3">
    <source>
        <dbReference type="ARBA" id="ARBA00022553"/>
    </source>
</evidence>
<dbReference type="CDD" id="cd17536">
    <property type="entry name" value="REC_YesN-like"/>
    <property type="match status" value="1"/>
</dbReference>
<dbReference type="RefSeq" id="WP_013918551.1">
    <property type="nucleotide sequence ID" value="NC_015690.1"/>
</dbReference>
<sequence length="533" mass="59757">MKILIVDDEVIIRTGLAKVIKWKELGLELLKPAASAEEALQRLPEERPHILMTDIRMKKMNGLQLAEKAKEMLPELETVILSGYDDFAYMRQAIRQDVSDYLLKTSGPEEIIKTVLQVKQRIEDKWKSRNEDDYKNREIRGRLFEQWIMEGEAAAADPRLLPYYLPHLFGAGEAAKGGMQVFVLTAEGWGTSPSASSLLLFAVHNMLNELLQGETLIFKQRIILALRRERRDPSPMDSLLPVVQKIERLLKCSVCVAAGRSGRRPEDLHASYLTAQYAMGYKTLLDQPLIDYAQISGRRGGRTVCTLEEEKELSAILLEEDSVGLNGWVQRYLPPELEDPQATVESIEALVRSAALSAHRWLERVLAATGQNGTAADQVQPLVLPAGHGLKDALFQHLLSVMELYHHHLAGGRAAHTRRAMAYIREHLGGDVSLQQVARHVHLHPSHLSEVFKKEAGMTFGDYVTRQKIERAKELLTVSPAKVAEVAGAVGFEDIKYFSQVFKKFTGRTPSEFREDAAARHAAPSSPIDMHIS</sequence>
<dbReference type="PATRIC" id="fig|1036673.3.peg.4486"/>
<dbReference type="GO" id="GO:0005737">
    <property type="term" value="C:cytoplasm"/>
    <property type="evidence" value="ECO:0007669"/>
    <property type="project" value="UniProtKB-SubCell"/>
</dbReference>
<evidence type="ECO:0000256" key="6">
    <source>
        <dbReference type="ARBA" id="ARBA00023125"/>
    </source>
</evidence>
<dbReference type="SUPFAM" id="SSF52172">
    <property type="entry name" value="CheY-like"/>
    <property type="match status" value="1"/>
</dbReference>
<reference evidence="12" key="1">
    <citation type="submission" date="2011-06" db="EMBL/GenBank/DDBJ databases">
        <title>Complete genome sequence of Paenibacillus mucilaginosus KNP414.</title>
        <authorList>
            <person name="Wang J."/>
            <person name="Hu S."/>
            <person name="Hu X."/>
            <person name="Zhang B."/>
            <person name="Dong D."/>
            <person name="Zhang S."/>
            <person name="Zhao K."/>
            <person name="Wu D."/>
        </authorList>
    </citation>
    <scope>NUCLEOTIDE SEQUENCE [LARGE SCALE GENOMIC DNA]</scope>
    <source>
        <strain evidence="12">KNP414</strain>
    </source>
</reference>
<dbReference type="GO" id="GO:0043565">
    <property type="term" value="F:sequence-specific DNA binding"/>
    <property type="evidence" value="ECO:0007669"/>
    <property type="project" value="InterPro"/>
</dbReference>
<accession>F8FJR7</accession>